<dbReference type="CDD" id="cd04301">
    <property type="entry name" value="NAT_SF"/>
    <property type="match status" value="1"/>
</dbReference>
<gene>
    <name evidence="4" type="ORF">UU72_C0051G0004</name>
</gene>
<keyword evidence="1 4" id="KW-0808">Transferase</keyword>
<evidence type="ECO:0000259" key="3">
    <source>
        <dbReference type="PROSITE" id="PS51186"/>
    </source>
</evidence>
<feature type="domain" description="N-acetyltransferase" evidence="3">
    <location>
        <begin position="4"/>
        <end position="160"/>
    </location>
</feature>
<keyword evidence="2" id="KW-0012">Acyltransferase</keyword>
<dbReference type="Proteomes" id="UP000034163">
    <property type="component" value="Unassembled WGS sequence"/>
</dbReference>
<dbReference type="InterPro" id="IPR000182">
    <property type="entry name" value="GNAT_dom"/>
</dbReference>
<evidence type="ECO:0000313" key="5">
    <source>
        <dbReference type="Proteomes" id="UP000034163"/>
    </source>
</evidence>
<reference evidence="4 5" key="1">
    <citation type="journal article" date="2015" name="Nature">
        <title>rRNA introns, odd ribosomes, and small enigmatic genomes across a large radiation of phyla.</title>
        <authorList>
            <person name="Brown C.T."/>
            <person name="Hug L.A."/>
            <person name="Thomas B.C."/>
            <person name="Sharon I."/>
            <person name="Castelle C.J."/>
            <person name="Singh A."/>
            <person name="Wilkins M.J."/>
            <person name="Williams K.H."/>
            <person name="Banfield J.F."/>
        </authorList>
    </citation>
    <scope>NUCLEOTIDE SEQUENCE [LARGE SCALE GENOMIC DNA]</scope>
</reference>
<dbReference type="Gene3D" id="3.40.630.30">
    <property type="match status" value="1"/>
</dbReference>
<dbReference type="AlphaFoldDB" id="A0A0G0WN75"/>
<dbReference type="PANTHER" id="PTHR43420:SF47">
    <property type="entry name" value="N-ACETYLTRANSFERASE DOMAIN-CONTAINING PROTEIN"/>
    <property type="match status" value="1"/>
</dbReference>
<evidence type="ECO:0000313" key="4">
    <source>
        <dbReference type="EMBL" id="KKS14235.1"/>
    </source>
</evidence>
<dbReference type="Pfam" id="PF00583">
    <property type="entry name" value="Acetyltransf_1"/>
    <property type="match status" value="1"/>
</dbReference>
<comment type="caution">
    <text evidence="4">The sequence shown here is derived from an EMBL/GenBank/DDBJ whole genome shotgun (WGS) entry which is preliminary data.</text>
</comment>
<dbReference type="PANTHER" id="PTHR43420">
    <property type="entry name" value="ACETYLTRANSFERASE"/>
    <property type="match status" value="1"/>
</dbReference>
<dbReference type="InterPro" id="IPR016181">
    <property type="entry name" value="Acyl_CoA_acyltransferase"/>
</dbReference>
<accession>A0A0G0WN75</accession>
<evidence type="ECO:0000256" key="1">
    <source>
        <dbReference type="ARBA" id="ARBA00022679"/>
    </source>
</evidence>
<sequence>MSEITYKQATTEDLQTLFDLSVKFQEYNVASSGEYDKFFWPNWEEEFKEEISDDVANENGVVFLAYGGDKPVGYVYAKYCKECYYFLVDELFVNENYRGNNIGGELLEMAMEWGKRFNVPIRVEIFEWNKKALDFYLKQGFKIDSLVLERPEKEDPGKNK</sequence>
<dbReference type="PROSITE" id="PS51186">
    <property type="entry name" value="GNAT"/>
    <property type="match status" value="1"/>
</dbReference>
<dbReference type="SUPFAM" id="SSF55729">
    <property type="entry name" value="Acyl-CoA N-acyltransferases (Nat)"/>
    <property type="match status" value="1"/>
</dbReference>
<organism evidence="4 5">
    <name type="scientific">candidate division WWE3 bacterium GW2011_GWB1_41_6</name>
    <dbReference type="NCBI Taxonomy" id="1619112"/>
    <lineage>
        <taxon>Bacteria</taxon>
        <taxon>Katanobacteria</taxon>
    </lineage>
</organism>
<name>A0A0G0WN75_UNCKA</name>
<evidence type="ECO:0000256" key="2">
    <source>
        <dbReference type="ARBA" id="ARBA00023315"/>
    </source>
</evidence>
<protein>
    <submittedName>
        <fullName evidence="4">N-acetyltransferase, GNAT family</fullName>
    </submittedName>
</protein>
<dbReference type="InterPro" id="IPR050680">
    <property type="entry name" value="YpeA/RimI_acetyltransf"/>
</dbReference>
<dbReference type="GO" id="GO:0016747">
    <property type="term" value="F:acyltransferase activity, transferring groups other than amino-acyl groups"/>
    <property type="evidence" value="ECO:0007669"/>
    <property type="project" value="InterPro"/>
</dbReference>
<dbReference type="EMBL" id="LCBS01000051">
    <property type="protein sequence ID" value="KKS14235.1"/>
    <property type="molecule type" value="Genomic_DNA"/>
</dbReference>
<proteinExistence type="predicted"/>